<sequence>MASNCSLCGVCDNRQMAKFAVVWCSECDEGLCEDCKEHHSISKDGKNHGTYSITKHKKLPSEILQTARVCKIHNEEYKFFCTKHDCPCCKKCKKSHKDCKALTDINEIIQEVKTSNAFREIEQTLQEVDGLIKELMVVHQQESSKIQNILTSLDSKEKEITELQVFFDNIKQKASDLQAFLTMKEIEKGLADEEKKNIQSIANSGITNKVNISCQISQLLQQITSNVSKFGDINVSSDPCQLFIHNRKDRQAQIMLAVPTRNISNLVLTLQKHIDTKLSDVQGCSLLPKGRMVFSCYEQDKIRVHKSNGSKDYEINDIGKAVDVVFIGDGCIAVTSGHSNKIINSDNYGAVYKDGHLIYCAAEKGLKMISLSDESITNVTRNKLTTWSYVTLFGRNLIYTNPDSHTVSCCDYDGNILWTFCDKSVLCLPRCISVDKDGNIYAVGNLTHNVVVISPGGQRYRQLLSRDDGLSYPNVLHYDISTNKLLVANAANDAFVYDVK</sequence>
<dbReference type="PROSITE" id="PS50119">
    <property type="entry name" value="ZF_BBOX"/>
    <property type="match status" value="1"/>
</dbReference>
<dbReference type="SUPFAM" id="SSF63829">
    <property type="entry name" value="Calcium-dependent phosphotriesterase"/>
    <property type="match status" value="1"/>
</dbReference>
<evidence type="ECO:0000259" key="2">
    <source>
        <dbReference type="PROSITE" id="PS50119"/>
    </source>
</evidence>
<keyword evidence="1" id="KW-0479">Metal-binding</keyword>
<dbReference type="OrthoDB" id="10395565at2759"/>
<dbReference type="EMBL" id="CAJPWZ010002875">
    <property type="protein sequence ID" value="CAG2246603.1"/>
    <property type="molecule type" value="Genomic_DNA"/>
</dbReference>
<keyword evidence="4" id="KW-1185">Reference proteome</keyword>
<name>A0A8S3URL4_MYTED</name>
<dbReference type="Gene3D" id="3.30.160.60">
    <property type="entry name" value="Classic Zinc Finger"/>
    <property type="match status" value="1"/>
</dbReference>
<dbReference type="InterPro" id="IPR047153">
    <property type="entry name" value="TRIM45/56/19-like"/>
</dbReference>
<protein>
    <recommendedName>
        <fullName evidence="2">B box-type domain-containing protein</fullName>
    </recommendedName>
</protein>
<dbReference type="InterPro" id="IPR011042">
    <property type="entry name" value="6-blade_b-propeller_TolB-like"/>
</dbReference>
<proteinExistence type="predicted"/>
<evidence type="ECO:0000313" key="4">
    <source>
        <dbReference type="Proteomes" id="UP000683360"/>
    </source>
</evidence>
<dbReference type="PANTHER" id="PTHR25462">
    <property type="entry name" value="BONUS, ISOFORM C-RELATED"/>
    <property type="match status" value="1"/>
</dbReference>
<dbReference type="AlphaFoldDB" id="A0A8S3URL4"/>
<gene>
    <name evidence="3" type="ORF">MEDL_58583</name>
</gene>
<feature type="domain" description="B box-type" evidence="2">
    <location>
        <begin position="10"/>
        <end position="61"/>
    </location>
</feature>
<reference evidence="3" key="1">
    <citation type="submission" date="2021-03" db="EMBL/GenBank/DDBJ databases">
        <authorList>
            <person name="Bekaert M."/>
        </authorList>
    </citation>
    <scope>NUCLEOTIDE SEQUENCE</scope>
</reference>
<keyword evidence="1" id="KW-0863">Zinc-finger</keyword>
<dbReference type="InterPro" id="IPR000315">
    <property type="entry name" value="Znf_B-box"/>
</dbReference>
<comment type="caution">
    <text evidence="3">The sequence shown here is derived from an EMBL/GenBank/DDBJ whole genome shotgun (WGS) entry which is preliminary data.</text>
</comment>
<dbReference type="GO" id="GO:0008270">
    <property type="term" value="F:zinc ion binding"/>
    <property type="evidence" value="ECO:0007669"/>
    <property type="project" value="UniProtKB-KW"/>
</dbReference>
<dbReference type="Proteomes" id="UP000683360">
    <property type="component" value="Unassembled WGS sequence"/>
</dbReference>
<organism evidence="3 4">
    <name type="scientific">Mytilus edulis</name>
    <name type="common">Blue mussel</name>
    <dbReference type="NCBI Taxonomy" id="6550"/>
    <lineage>
        <taxon>Eukaryota</taxon>
        <taxon>Metazoa</taxon>
        <taxon>Spiralia</taxon>
        <taxon>Lophotrochozoa</taxon>
        <taxon>Mollusca</taxon>
        <taxon>Bivalvia</taxon>
        <taxon>Autobranchia</taxon>
        <taxon>Pteriomorphia</taxon>
        <taxon>Mytilida</taxon>
        <taxon>Mytiloidea</taxon>
        <taxon>Mytilidae</taxon>
        <taxon>Mytilinae</taxon>
        <taxon>Mytilus</taxon>
    </lineage>
</organism>
<evidence type="ECO:0000256" key="1">
    <source>
        <dbReference type="PROSITE-ProRule" id="PRU00024"/>
    </source>
</evidence>
<accession>A0A8S3URL4</accession>
<dbReference type="Gene3D" id="2.120.10.30">
    <property type="entry name" value="TolB, C-terminal domain"/>
    <property type="match status" value="1"/>
</dbReference>
<keyword evidence="1" id="KW-0862">Zinc</keyword>
<dbReference type="PANTHER" id="PTHR25462:SF296">
    <property type="entry name" value="MEIOTIC P26, ISOFORM F"/>
    <property type="match status" value="1"/>
</dbReference>
<evidence type="ECO:0000313" key="3">
    <source>
        <dbReference type="EMBL" id="CAG2246603.1"/>
    </source>
</evidence>